<sequence>MNNANLINQSSGAVEYYTPPEWTEAARECMGSIELDPASSLAANHSVMAERFFSESDDGLSQPWQAKTLWMNHPFHRGERACPQNHDKCKKKTCQKRGHHIDKDIPSNDDWITKLIAEYEAGNIKEAICITFASTSEGWFRKLLKYPQCMPDKRVQYYNPDGTINNNVTKGSAITYLGPNLDKFAATFRKLGTIKIEY</sequence>
<proteinExistence type="predicted"/>
<evidence type="ECO:0000313" key="1">
    <source>
        <dbReference type="EMBL" id="AKN36422.1"/>
    </source>
</evidence>
<dbReference type="EMBL" id="KP795491">
    <property type="protein sequence ID" value="AKN36422.1"/>
    <property type="molecule type" value="Genomic_DNA"/>
</dbReference>
<dbReference type="GO" id="GO:0032259">
    <property type="term" value="P:methylation"/>
    <property type="evidence" value="ECO:0007669"/>
    <property type="project" value="UniProtKB-KW"/>
</dbReference>
<name>A0A0H3ZPQ1_VIBSP</name>
<organism evidence="1">
    <name type="scientific">Vibrio splendidus</name>
    <dbReference type="NCBI Taxonomy" id="29497"/>
    <lineage>
        <taxon>Bacteria</taxon>
        <taxon>Pseudomonadati</taxon>
        <taxon>Pseudomonadota</taxon>
        <taxon>Gammaproteobacteria</taxon>
        <taxon>Vibrionales</taxon>
        <taxon>Vibrionaceae</taxon>
        <taxon>Vibrio</taxon>
    </lineage>
</organism>
<keyword evidence="1" id="KW-0489">Methyltransferase</keyword>
<dbReference type="GO" id="GO:0008168">
    <property type="term" value="F:methyltransferase activity"/>
    <property type="evidence" value="ECO:0007669"/>
    <property type="project" value="UniProtKB-KW"/>
</dbReference>
<reference evidence="1" key="1">
    <citation type="journal article" date="2015" name="MBio">
        <title>Eco-Evolutionary Dynamics of Episomes among Ecologically Cohesive Bacterial Populations.</title>
        <authorList>
            <person name="Xue H."/>
            <person name="Cordero O.X."/>
            <person name="Camas F.M."/>
            <person name="Trimble W."/>
            <person name="Meyer F."/>
            <person name="Guglielmini J."/>
            <person name="Rocha E.P."/>
            <person name="Polz M.F."/>
        </authorList>
    </citation>
    <scope>NUCLEOTIDE SEQUENCE</scope>
    <source>
        <strain evidence="1">FF_308</strain>
    </source>
</reference>
<dbReference type="RefSeq" id="WP_371729029.1">
    <property type="nucleotide sequence ID" value="NZ_JBGONR010000050.1"/>
</dbReference>
<accession>A0A0H3ZPQ1</accession>
<protein>
    <submittedName>
        <fullName evidence="1">Modification methylase Bsp6I</fullName>
    </submittedName>
</protein>
<keyword evidence="1" id="KW-0808">Transferase</keyword>
<dbReference type="AlphaFoldDB" id="A0A0H3ZPQ1"/>